<dbReference type="PANTHER" id="PTHR13817:SF73">
    <property type="entry name" value="FIBRONECTIN TYPE-III DOMAIN-CONTAINING PROTEIN"/>
    <property type="match status" value="1"/>
</dbReference>
<evidence type="ECO:0000313" key="7">
    <source>
        <dbReference type="EMBL" id="NMM96625.1"/>
    </source>
</evidence>
<dbReference type="InterPro" id="IPR013783">
    <property type="entry name" value="Ig-like_fold"/>
</dbReference>
<evidence type="ECO:0000256" key="5">
    <source>
        <dbReference type="SAM" id="Phobius"/>
    </source>
</evidence>
<dbReference type="NCBIfam" id="NF012211">
    <property type="entry name" value="tand_rpt_95"/>
    <property type="match status" value="1"/>
</dbReference>
<keyword evidence="8" id="KW-1185">Reference proteome</keyword>
<sequence length="1975" mass="207158">MPTIPFYPRRPKRGAHDGRSLPPSAKRLVPVLLALMLLAFIAGVIVVRSVVRHQVHCDDGTVWVTSTAQGKAMRFNADIEEPTAAVMAKGGRFDIVQSGDHALLTGAAGVSAINAATLDVAEHAVAERDRTVLVGGGTVALLNRRSGNVYAGPMERIGDIAGMGGTPSMRLGSGGKMTVDHEGTVWGYRPSDGMVLAIRHGSGGAKEAGSLSDGGKLAVSAFTVVDGVPVVLSGNRLIFRGGEVSIESTDGTMMQALLQAAPTDDRQSGWVALALPGKLVLVDLRSHSPKPLSLDSPDDGTPAQPVSTGGCVHAAYSQRSGNFIRVCSPTAEGAEFASLAKVSNSSELVFRANHRHAILNDTGNGTIWNPQRSPDAIAVQWNAVQPNPDTRRDPASSAGNSDSLSPDCASEPSRTGHIRAVDDEFGIRASSRMTIDVLRNDEGAGCSALRIDRVGAPTGGTARITPVLHGRYLQIDASEARGGTIRFTYDISDGHGRTATASARLNIVDASGNRAPQQIEVPADISVEQDASYTMNALESFTDPDGDPLTLLSAAPHNGSDARVSARADGRLTFHAGSSQSGRVGVELTVSDGTHTGTGVVFFAIHAADSLPARIDPVSQDAISATPVTLDLSPYIHATGAGTPSLEDATAPEHTTVSLDGTANTLTFTAATPGTYHVPFTVTQGKQQSTGTIRFTVSPPTAERSAPIAANDAVALNANNTAVLVPLANDIDPMGGVLSITSVTAPAGSAITATTLAGGRISLTAKRQLAAPVSVAYTVANAVGSTKGTIIVHPNGTVAGSTLLRADDFTVPIRCGGTRTVDVLDHVQYDDAAGIRLESALHTDESFLGTVHASEHSIRYQAPEQPGDYAAIYTVTNDYGEKISATVTFSVHRRDADGKKPAKPRDIRMNARPGATIRIPITLTGIDDSDDAMLLGLGNELPRLGRIIETDADSLTYEAYADANGTDTFSYAVEDWSGRRSQAMIRIGITPAQEHSGIAARDDSITVRPGTEVAVPVTANDIPSEGTDPTLNSRLDIQGRIEARVTGDSITINTPNEEGTHHISYTVRDRAGFESTATLTVQVKRNATIQAPQAHDYRIPAHATLGKRTVNVDIGAWIANPSGPFNDLAVHVDDAYRQQAHANGTIITLNLAEEAYTLPYTVTNTAHGVHSTAFIHVPAYGAFPPTNRPDAPKLTVSSGKTITIALADHIRVGAGKQAYIDARDPITTSKGGTGEALADRQTIRFTAPADYAGPASLTLTATDTKPGGKAPGATSVIMLPITITGKQRQPPTFPTTTVDVAPGDAARTIDLNALATGTAWDTTTEPLTYSGGTDSTGIQASVSRSGRMRIHVADNAKPGSIVAIPFQAHTETDTVDAGLNVRIIASSRPLARIAQHTIRLHAGETTQIDILADAYNPFPETPLTVTHCGKTSETITLHCNTSGTIDISAASNATGTQDIAITIEDATHAKERTITGTLRIVAANVPDAPSLSAMRSQPQNGAVTLLWTPGRNNGGDVLEYEVNVDGQAESAISCGTDTVCTIDGLANGRQHTFKVRARNDIGWSAYSNSVTATPDTAPEAPGRLQATGGRNTLSITWQEPSGSGTAFSAPTSYIVTLDGTDGTRRQRIETSALYASFSVTDAILSDSTSFTVTVRAVNGTGPGKQASLAVASGEVYGEPDRPVIALRQDETDPNLIRGSVEFGDMRGNRCHSVALDRRTSGKEPTCADTSFEFTIGDSEFFSPISLTATVRTNRGLQVRSKPASITPTTPIGRVEFLKTDGSDGVCSMRWRVDGKADSVAASLHGMTSSRTSGTLEYVPDPWTPCETGTVTPLLNGETGATIISPADSSMLRPAASITPPSSVRWDGHDHIIVRGGHVDAYGCPAAIRLTVNGVPFAWTPSDGQRIDVSTLPQASSYRWAVQVTGTGDSRLNAERRPVRDLVEGSRAAVPSASATGLSSRQSQHRARFRSILCHS</sequence>
<feature type="transmembrane region" description="Helical" evidence="5">
    <location>
        <begin position="28"/>
        <end position="47"/>
    </location>
</feature>
<dbReference type="Proteomes" id="UP000529710">
    <property type="component" value="Unassembled WGS sequence"/>
</dbReference>
<dbReference type="Gene3D" id="2.60.40.10">
    <property type="entry name" value="Immunoglobulins"/>
    <property type="match status" value="3"/>
</dbReference>
<dbReference type="PROSITE" id="PS50853">
    <property type="entry name" value="FN3"/>
    <property type="match status" value="2"/>
</dbReference>
<dbReference type="PANTHER" id="PTHR13817">
    <property type="entry name" value="TITIN"/>
    <property type="match status" value="1"/>
</dbReference>
<keyword evidence="5" id="KW-0472">Membrane</keyword>
<protein>
    <submittedName>
        <fullName evidence="7">Large protein with C-terminal fibronectin type III domain</fullName>
    </submittedName>
</protein>
<dbReference type="EMBL" id="JAAIIF010000010">
    <property type="protein sequence ID" value="NMM96625.1"/>
    <property type="molecule type" value="Genomic_DNA"/>
</dbReference>
<accession>A0A7Y0EUF0</accession>
<dbReference type="InterPro" id="IPR036116">
    <property type="entry name" value="FN3_sf"/>
</dbReference>
<feature type="domain" description="Fibronectin type-III" evidence="6">
    <location>
        <begin position="1485"/>
        <end position="1579"/>
    </location>
</feature>
<dbReference type="CDD" id="cd00063">
    <property type="entry name" value="FN3"/>
    <property type="match status" value="2"/>
</dbReference>
<feature type="region of interest" description="Disordered" evidence="4">
    <location>
        <begin position="385"/>
        <end position="416"/>
    </location>
</feature>
<dbReference type="SUPFAM" id="SSF49265">
    <property type="entry name" value="Fibronectin type III"/>
    <property type="match status" value="1"/>
</dbReference>
<feature type="region of interest" description="Disordered" evidence="4">
    <location>
        <begin position="1"/>
        <end position="21"/>
    </location>
</feature>
<evidence type="ECO:0000256" key="2">
    <source>
        <dbReference type="ARBA" id="ARBA00023295"/>
    </source>
</evidence>
<dbReference type="RefSeq" id="WP_169080537.1">
    <property type="nucleotide sequence ID" value="NZ_JAAIIF010000010.1"/>
</dbReference>
<dbReference type="Pfam" id="PF00041">
    <property type="entry name" value="fn3"/>
    <property type="match status" value="1"/>
</dbReference>
<evidence type="ECO:0000256" key="1">
    <source>
        <dbReference type="ARBA" id="ARBA00022737"/>
    </source>
</evidence>
<keyword evidence="2" id="KW-0326">Glycosidase</keyword>
<reference evidence="7 8" key="1">
    <citation type="submission" date="2020-02" db="EMBL/GenBank/DDBJ databases">
        <title>Characterization of phylogenetic diversity of novel bifidobacterial species isolated in Czech ZOOs.</title>
        <authorList>
            <person name="Lugli G.A."/>
            <person name="Vera N.B."/>
            <person name="Ventura M."/>
        </authorList>
    </citation>
    <scope>NUCLEOTIDE SEQUENCE [LARGE SCALE GENOMIC DNA]</scope>
    <source>
        <strain evidence="7 8">DSM 109960</strain>
    </source>
</reference>
<organism evidence="7 8">
    <name type="scientific">Bifidobacterium erythrocebi</name>
    <dbReference type="NCBI Taxonomy" id="2675325"/>
    <lineage>
        <taxon>Bacteria</taxon>
        <taxon>Bacillati</taxon>
        <taxon>Actinomycetota</taxon>
        <taxon>Actinomycetes</taxon>
        <taxon>Bifidobacteriales</taxon>
        <taxon>Bifidobacteriaceae</taxon>
        <taxon>Bifidobacterium</taxon>
    </lineage>
</organism>
<keyword evidence="3" id="KW-0624">Polysaccharide degradation</keyword>
<keyword evidence="2" id="KW-0378">Hydrolase</keyword>
<evidence type="ECO:0000256" key="4">
    <source>
        <dbReference type="SAM" id="MobiDB-lite"/>
    </source>
</evidence>
<evidence type="ECO:0000259" key="6">
    <source>
        <dbReference type="PROSITE" id="PS50853"/>
    </source>
</evidence>
<feature type="domain" description="Fibronectin type-III" evidence="6">
    <location>
        <begin position="1580"/>
        <end position="1680"/>
    </location>
</feature>
<name>A0A7Y0EUF0_9BIFI</name>
<keyword evidence="5" id="KW-1133">Transmembrane helix</keyword>
<dbReference type="GO" id="GO:0016798">
    <property type="term" value="F:hydrolase activity, acting on glycosyl bonds"/>
    <property type="evidence" value="ECO:0007669"/>
    <property type="project" value="UniProtKB-KW"/>
</dbReference>
<comment type="caution">
    <text evidence="7">The sequence shown here is derived from an EMBL/GenBank/DDBJ whole genome shotgun (WGS) entry which is preliminary data.</text>
</comment>
<dbReference type="InterPro" id="IPR050964">
    <property type="entry name" value="Striated_Muscle_Regulatory"/>
</dbReference>
<dbReference type="SMART" id="SM00060">
    <property type="entry name" value="FN3"/>
    <property type="match status" value="2"/>
</dbReference>
<keyword evidence="5" id="KW-0812">Transmembrane</keyword>
<dbReference type="GO" id="GO:0000272">
    <property type="term" value="P:polysaccharide catabolic process"/>
    <property type="evidence" value="ECO:0007669"/>
    <property type="project" value="UniProtKB-KW"/>
</dbReference>
<dbReference type="Pfam" id="PF17963">
    <property type="entry name" value="Big_9"/>
    <property type="match status" value="5"/>
</dbReference>
<proteinExistence type="predicted"/>
<gene>
    <name evidence="7" type="ORF">G1C98_1361</name>
</gene>
<evidence type="ECO:0000256" key="3">
    <source>
        <dbReference type="ARBA" id="ARBA00023326"/>
    </source>
</evidence>
<keyword evidence="3" id="KW-0119">Carbohydrate metabolism</keyword>
<keyword evidence="1" id="KW-0677">Repeat</keyword>
<dbReference type="InterPro" id="IPR003961">
    <property type="entry name" value="FN3_dom"/>
</dbReference>
<evidence type="ECO:0000313" key="8">
    <source>
        <dbReference type="Proteomes" id="UP000529710"/>
    </source>
</evidence>